<feature type="compositionally biased region" description="Low complexity" evidence="1">
    <location>
        <begin position="64"/>
        <end position="75"/>
    </location>
</feature>
<feature type="compositionally biased region" description="Basic residues" evidence="1">
    <location>
        <begin position="100"/>
        <end position="112"/>
    </location>
</feature>
<dbReference type="AlphaFoldDB" id="C0JAB6"/>
<evidence type="ECO:0000313" key="2">
    <source>
        <dbReference type="EMBL" id="ACN85297.1"/>
    </source>
</evidence>
<protein>
    <submittedName>
        <fullName evidence="2">IQ calmodulin-binding motif family protein</fullName>
    </submittedName>
</protein>
<feature type="compositionally biased region" description="Basic residues" evidence="1">
    <location>
        <begin position="76"/>
        <end position="92"/>
    </location>
</feature>
<proteinExistence type="predicted"/>
<name>C0JAB6_ORYCO</name>
<evidence type="ECO:0000256" key="1">
    <source>
        <dbReference type="SAM" id="MobiDB-lite"/>
    </source>
</evidence>
<reference evidence="2" key="1">
    <citation type="journal article" date="2009" name="Proc. Natl. Acad. Sci. U.S.A.">
        <title>Comparative sequence analysis of MONOCULM1-orthologous regions in 14 Oryza genomes.</title>
        <authorList>
            <person name="Lu F."/>
            <person name="Ammiraju J.S."/>
            <person name="Sanyal A."/>
            <person name="Zhang S."/>
            <person name="Song R."/>
            <person name="Chen J."/>
            <person name="Li G."/>
            <person name="Sui Y."/>
            <person name="Song X."/>
            <person name="Cheng Z."/>
            <person name="de Oliveira A.C."/>
            <person name="Bennetzen J.L."/>
            <person name="Jackson S.A."/>
            <person name="Wing R.A."/>
            <person name="Chen M."/>
        </authorList>
    </citation>
    <scope>NUCLEOTIDE SEQUENCE</scope>
</reference>
<feature type="region of interest" description="Disordered" evidence="1">
    <location>
        <begin position="64"/>
        <end position="140"/>
    </location>
</feature>
<dbReference type="EMBL" id="FJ032636">
    <property type="protein sequence ID" value="ACN85297.1"/>
    <property type="molecule type" value="Genomic_DNA"/>
</dbReference>
<sequence length="140" mass="15278">MATRQASEASADDCMSKNAADFVGSVAAVAGRRVFVVRRRHDLAGGEEKESCGSNDVSVVSFDGSSGSLSCYKPGSKSRLRGGGRSLPRRKVASSDHRLHERSHKVSKKVHRRDQEQEQQQQRDQVAAEAYDGSQPPTDY</sequence>
<accession>C0JAB6</accession>
<organism evidence="2">
    <name type="scientific">Oryza coarctata</name>
    <name type="common">Wild rice</name>
    <name type="synonym">Porteresia coarctata</name>
    <dbReference type="NCBI Taxonomy" id="77588"/>
    <lineage>
        <taxon>Eukaryota</taxon>
        <taxon>Viridiplantae</taxon>
        <taxon>Streptophyta</taxon>
        <taxon>Embryophyta</taxon>
        <taxon>Tracheophyta</taxon>
        <taxon>Spermatophyta</taxon>
        <taxon>Magnoliopsida</taxon>
        <taxon>Liliopsida</taxon>
        <taxon>Poales</taxon>
        <taxon>Poaceae</taxon>
        <taxon>BOP clade</taxon>
        <taxon>Oryzoideae</taxon>
        <taxon>Oryzeae</taxon>
        <taxon>Oryzinae</taxon>
        <taxon>Oryza</taxon>
    </lineage>
</organism>